<dbReference type="InterPro" id="IPR000614">
    <property type="entry name" value="FRMsr_CS"/>
</dbReference>
<proteinExistence type="inferred from homology"/>
<sequence>MSSSDRNPYATLAKQAEALIEGEPSLIANLANISALIFNSVSDLNWAGFYLLEDQDTLVLGPFQGQVACVRIPVGRGVCGTAVAEDRTQLVADVHAFPGHIACDAASNSEIVVPVHHQGRVIGVLDIDSPLHGRFGEEERQGFQALVSVLERHLDKVGLK</sequence>
<dbReference type="EMBL" id="SWCI01000002">
    <property type="protein sequence ID" value="TKB50412.1"/>
    <property type="molecule type" value="Genomic_DNA"/>
</dbReference>
<accession>A0A4U1BGF8</accession>
<dbReference type="InterPro" id="IPR051330">
    <property type="entry name" value="Phosphatase_reg/MetRdx"/>
</dbReference>
<comment type="caution">
    <text evidence="3">The sequence shown here is derived from an EMBL/GenBank/DDBJ whole genome shotgun (WGS) entry which is preliminary data.</text>
</comment>
<dbReference type="OrthoDB" id="9796252at2"/>
<dbReference type="SUPFAM" id="SSF55781">
    <property type="entry name" value="GAF domain-like"/>
    <property type="match status" value="1"/>
</dbReference>
<dbReference type="InterPro" id="IPR029016">
    <property type="entry name" value="GAF-like_dom_sf"/>
</dbReference>
<dbReference type="InterPro" id="IPR003018">
    <property type="entry name" value="GAF"/>
</dbReference>
<dbReference type="Pfam" id="PF13185">
    <property type="entry name" value="GAF_2"/>
    <property type="match status" value="1"/>
</dbReference>
<dbReference type="GO" id="GO:0033745">
    <property type="term" value="F:L-methionine-(R)-S-oxide reductase activity"/>
    <property type="evidence" value="ECO:0007669"/>
    <property type="project" value="TreeGrafter"/>
</dbReference>
<evidence type="ECO:0000256" key="1">
    <source>
        <dbReference type="ARBA" id="ARBA00038454"/>
    </source>
</evidence>
<evidence type="ECO:0000313" key="4">
    <source>
        <dbReference type="Proteomes" id="UP000305674"/>
    </source>
</evidence>
<dbReference type="PANTHER" id="PTHR21021">
    <property type="entry name" value="GAF/PUTATIVE CYTOSKELETAL PROTEIN"/>
    <property type="match status" value="1"/>
</dbReference>
<dbReference type="PROSITE" id="PS01320">
    <property type="entry name" value="UPF0067"/>
    <property type="match status" value="1"/>
</dbReference>
<dbReference type="SMART" id="SM00065">
    <property type="entry name" value="GAF"/>
    <property type="match status" value="1"/>
</dbReference>
<dbReference type="PANTHER" id="PTHR21021:SF15">
    <property type="entry name" value="FREE METHIONINE-R-SULFOXIDE REDUCTASE"/>
    <property type="match status" value="1"/>
</dbReference>
<evidence type="ECO:0000313" key="3">
    <source>
        <dbReference type="EMBL" id="TKB50412.1"/>
    </source>
</evidence>
<dbReference type="AlphaFoldDB" id="A0A4U1BGF8"/>
<keyword evidence="4" id="KW-1185">Reference proteome</keyword>
<comment type="similarity">
    <text evidence="1">Belongs to the free Met sulfoxide reductase family.</text>
</comment>
<feature type="domain" description="GAF" evidence="2">
    <location>
        <begin position="25"/>
        <end position="160"/>
    </location>
</feature>
<dbReference type="GO" id="GO:0005829">
    <property type="term" value="C:cytosol"/>
    <property type="evidence" value="ECO:0007669"/>
    <property type="project" value="TreeGrafter"/>
</dbReference>
<organism evidence="3 4">
    <name type="scientific">Ferrimonas sediminicola</name>
    <dbReference type="NCBI Taxonomy" id="2569538"/>
    <lineage>
        <taxon>Bacteria</taxon>
        <taxon>Pseudomonadati</taxon>
        <taxon>Pseudomonadota</taxon>
        <taxon>Gammaproteobacteria</taxon>
        <taxon>Alteromonadales</taxon>
        <taxon>Ferrimonadaceae</taxon>
        <taxon>Ferrimonas</taxon>
    </lineage>
</organism>
<dbReference type="Proteomes" id="UP000305674">
    <property type="component" value="Unassembled WGS sequence"/>
</dbReference>
<dbReference type="Gene3D" id="3.30.450.40">
    <property type="match status" value="1"/>
</dbReference>
<gene>
    <name evidence="3" type="ORF">FCL40_04455</name>
</gene>
<protein>
    <submittedName>
        <fullName evidence="3">GAF domain-containing protein</fullName>
    </submittedName>
</protein>
<reference evidence="3 4" key="1">
    <citation type="submission" date="2019-04" db="EMBL/GenBank/DDBJ databases">
        <authorList>
            <person name="Hwang J.C."/>
        </authorList>
    </citation>
    <scope>NUCLEOTIDE SEQUENCE [LARGE SCALE GENOMIC DNA]</scope>
    <source>
        <strain evidence="3 4">IMCC35001</strain>
    </source>
</reference>
<name>A0A4U1BGF8_9GAMM</name>
<evidence type="ECO:0000259" key="2">
    <source>
        <dbReference type="SMART" id="SM00065"/>
    </source>
</evidence>
<dbReference type="FunFam" id="3.30.450.40:FF:000008">
    <property type="entry name" value="GAF domain-containing proteins"/>
    <property type="match status" value="1"/>
</dbReference>
<dbReference type="RefSeq" id="WP_136851761.1">
    <property type="nucleotide sequence ID" value="NZ_SWCI01000002.1"/>
</dbReference>